<evidence type="ECO:0000256" key="1">
    <source>
        <dbReference type="SAM" id="MobiDB-lite"/>
    </source>
</evidence>
<protein>
    <submittedName>
        <fullName evidence="4">Uncharacterized protein</fullName>
    </submittedName>
</protein>
<dbReference type="Pfam" id="PF13456">
    <property type="entry name" value="RVT_3"/>
    <property type="match status" value="1"/>
</dbReference>
<evidence type="ECO:0000313" key="5">
    <source>
        <dbReference type="Proteomes" id="UP000187203"/>
    </source>
</evidence>
<sequence length="700" mass="77128">MEICLESCSEVAKEATKHLLIGKIHSDKPVNRNGALGVLRSMWGNKDGPVITEFGSQIYGLAFQSEDQMFRAMMESPWTVMGFCLILKRWEVEKSISEISFDKIQYWVQVHELPLEMQTLDNLKKIGSSIGRVVMLEKPEWSQGTGVYGPWLKAAPARRVLLERVIPVDESAPIGMVDLEEGTPVENGILTAVPRPSRSIGGVDLEEEMPAENGILNAVSRSHVSVGAVDLEEGTPVVNGTLTRVTREVARGGHSREFEYACEFEARGREKVSLVNSHNSRRVGVGKSDTGITILGVRDGNRICDSGVHGRIGSRHVEFGCPADEKGDLSGNVLSGIGKGPSSREMESSVLEDQPTESSINYTFKSNYKPPTQRNLFNTRKPKSHKSFSKVHARIGAEVCPGASLLDKENIGPGVGMYGIKDNWEEVSEVSSMISGDSNKAQPEDYVVATGHEQQNDVISREVLYHVEVASKENCVGMAWILKAYCDASVQMVNLQKSSIVFSSNTPDEARNQVEHLLQIPVLSMKEIRAEDRMDFQTRIVFLCWQIWKARCAACLERKGLNVEKVIYLAERAAIEFISSRTVRNAPLNSKEKSKNVETWEKPRSGLLKINCDGAFEETSGLAAIGVIVRDENGVNTDGMAKHISVSSGIESEALALKEAVSLAVDRALNNVTFETDSEIVQQSVNNYPKEADLRSFLSL</sequence>
<dbReference type="InterPro" id="IPR036397">
    <property type="entry name" value="RNaseH_sf"/>
</dbReference>
<dbReference type="PANTHER" id="PTHR47074:SF73">
    <property type="entry name" value="OS04G0448401 PROTEIN"/>
    <property type="match status" value="1"/>
</dbReference>
<feature type="domain" description="DUF4283" evidence="3">
    <location>
        <begin position="13"/>
        <end position="93"/>
    </location>
</feature>
<feature type="region of interest" description="Disordered" evidence="1">
    <location>
        <begin position="338"/>
        <end position="357"/>
    </location>
</feature>
<dbReference type="EMBL" id="AWUE01018103">
    <property type="protein sequence ID" value="OMO82607.1"/>
    <property type="molecule type" value="Genomic_DNA"/>
</dbReference>
<dbReference type="OrthoDB" id="1305040at2759"/>
<dbReference type="STRING" id="93759.A0A1R3IJ37"/>
<dbReference type="InterPro" id="IPR012337">
    <property type="entry name" value="RNaseH-like_sf"/>
</dbReference>
<organism evidence="4 5">
    <name type="scientific">Corchorus olitorius</name>
    <dbReference type="NCBI Taxonomy" id="93759"/>
    <lineage>
        <taxon>Eukaryota</taxon>
        <taxon>Viridiplantae</taxon>
        <taxon>Streptophyta</taxon>
        <taxon>Embryophyta</taxon>
        <taxon>Tracheophyta</taxon>
        <taxon>Spermatophyta</taxon>
        <taxon>Magnoliopsida</taxon>
        <taxon>eudicotyledons</taxon>
        <taxon>Gunneridae</taxon>
        <taxon>Pentapetalae</taxon>
        <taxon>rosids</taxon>
        <taxon>malvids</taxon>
        <taxon>Malvales</taxon>
        <taxon>Malvaceae</taxon>
        <taxon>Grewioideae</taxon>
        <taxon>Apeibeae</taxon>
        <taxon>Corchorus</taxon>
    </lineage>
</organism>
<accession>A0A1R3IJ37</accession>
<dbReference type="InterPro" id="IPR025558">
    <property type="entry name" value="DUF4283"/>
</dbReference>
<dbReference type="Pfam" id="PF14111">
    <property type="entry name" value="DUF4283"/>
    <property type="match status" value="1"/>
</dbReference>
<comment type="caution">
    <text evidence="4">The sequence shown here is derived from an EMBL/GenBank/DDBJ whole genome shotgun (WGS) entry which is preliminary data.</text>
</comment>
<dbReference type="CDD" id="cd06222">
    <property type="entry name" value="RNase_H_like"/>
    <property type="match status" value="1"/>
</dbReference>
<dbReference type="PANTHER" id="PTHR47074">
    <property type="entry name" value="BNAC02G40300D PROTEIN"/>
    <property type="match status" value="1"/>
</dbReference>
<dbReference type="Proteomes" id="UP000187203">
    <property type="component" value="Unassembled WGS sequence"/>
</dbReference>
<dbReference type="Gene3D" id="3.30.420.10">
    <property type="entry name" value="Ribonuclease H-like superfamily/Ribonuclease H"/>
    <property type="match status" value="1"/>
</dbReference>
<keyword evidence="5" id="KW-1185">Reference proteome</keyword>
<proteinExistence type="predicted"/>
<dbReference type="InterPro" id="IPR002156">
    <property type="entry name" value="RNaseH_domain"/>
</dbReference>
<evidence type="ECO:0000259" key="3">
    <source>
        <dbReference type="Pfam" id="PF14111"/>
    </source>
</evidence>
<dbReference type="GO" id="GO:0003676">
    <property type="term" value="F:nucleic acid binding"/>
    <property type="evidence" value="ECO:0007669"/>
    <property type="project" value="InterPro"/>
</dbReference>
<dbReference type="InterPro" id="IPR044730">
    <property type="entry name" value="RNase_H-like_dom_plant"/>
</dbReference>
<evidence type="ECO:0000259" key="2">
    <source>
        <dbReference type="Pfam" id="PF13456"/>
    </source>
</evidence>
<dbReference type="SUPFAM" id="SSF53098">
    <property type="entry name" value="Ribonuclease H-like"/>
    <property type="match status" value="1"/>
</dbReference>
<gene>
    <name evidence="4" type="ORF">COLO4_22912</name>
</gene>
<evidence type="ECO:0000313" key="4">
    <source>
        <dbReference type="EMBL" id="OMO82607.1"/>
    </source>
</evidence>
<reference evidence="5" key="1">
    <citation type="submission" date="2013-09" db="EMBL/GenBank/DDBJ databases">
        <title>Corchorus olitorius genome sequencing.</title>
        <authorList>
            <person name="Alam M."/>
            <person name="Haque M.S."/>
            <person name="Islam M.S."/>
            <person name="Emdad E.M."/>
            <person name="Islam M.M."/>
            <person name="Ahmed B."/>
            <person name="Halim A."/>
            <person name="Hossen Q.M.M."/>
            <person name="Hossain M.Z."/>
            <person name="Ahmed R."/>
            <person name="Khan M.M."/>
            <person name="Islam R."/>
            <person name="Rashid M.M."/>
            <person name="Khan S.A."/>
            <person name="Rahman M.S."/>
            <person name="Alam M."/>
            <person name="Yahiya A.S."/>
            <person name="Khan M.S."/>
            <person name="Azam M.S."/>
            <person name="Haque T."/>
            <person name="Lashkar M.Z.H."/>
            <person name="Akhand A.I."/>
            <person name="Morshed G."/>
            <person name="Roy S."/>
            <person name="Uddin K.S."/>
            <person name="Rabeya T."/>
            <person name="Hossain A.S."/>
            <person name="Chowdhury A."/>
            <person name="Snigdha A.R."/>
            <person name="Mortoza M.S."/>
            <person name="Matin S.A."/>
            <person name="Hoque S.M.E."/>
            <person name="Islam M.K."/>
            <person name="Roy D.K."/>
            <person name="Haider R."/>
            <person name="Moosa M.M."/>
            <person name="Elias S.M."/>
            <person name="Hasan A.M."/>
            <person name="Jahan S."/>
            <person name="Shafiuddin M."/>
            <person name="Mahmood N."/>
            <person name="Shommy N.S."/>
        </authorList>
    </citation>
    <scope>NUCLEOTIDE SEQUENCE [LARGE SCALE GENOMIC DNA]</scope>
    <source>
        <strain evidence="5">cv. O-4</strain>
    </source>
</reference>
<name>A0A1R3IJ37_9ROSI</name>
<dbReference type="GO" id="GO:0004523">
    <property type="term" value="F:RNA-DNA hybrid ribonuclease activity"/>
    <property type="evidence" value="ECO:0007669"/>
    <property type="project" value="InterPro"/>
</dbReference>
<feature type="domain" description="RNase H type-1" evidence="2">
    <location>
        <begin position="611"/>
        <end position="689"/>
    </location>
</feature>
<dbReference type="InterPro" id="IPR052929">
    <property type="entry name" value="RNase_H-like_EbsB-rel"/>
</dbReference>
<dbReference type="AlphaFoldDB" id="A0A1R3IJ37"/>